<keyword evidence="2" id="KW-0812">Transmembrane</keyword>
<comment type="caution">
    <text evidence="3">The sequence shown here is derived from an EMBL/GenBank/DDBJ whole genome shotgun (WGS) entry which is preliminary data.</text>
</comment>
<feature type="compositionally biased region" description="Polar residues" evidence="1">
    <location>
        <begin position="49"/>
        <end position="63"/>
    </location>
</feature>
<name>A0ABT0TMQ4_9FLAO</name>
<evidence type="ECO:0000256" key="1">
    <source>
        <dbReference type="SAM" id="MobiDB-lite"/>
    </source>
</evidence>
<dbReference type="EMBL" id="JAMLJM010000003">
    <property type="protein sequence ID" value="MCL9808762.1"/>
    <property type="molecule type" value="Genomic_DNA"/>
</dbReference>
<proteinExistence type="predicted"/>
<evidence type="ECO:0000313" key="3">
    <source>
        <dbReference type="EMBL" id="MCL9808762.1"/>
    </source>
</evidence>
<dbReference type="Pfam" id="PF16118">
    <property type="entry name" value="DUF4834"/>
    <property type="match status" value="1"/>
</dbReference>
<feature type="transmembrane region" description="Helical" evidence="2">
    <location>
        <begin position="12"/>
        <end position="31"/>
    </location>
</feature>
<accession>A0ABT0TMQ4</accession>
<evidence type="ECO:0000256" key="2">
    <source>
        <dbReference type="SAM" id="Phobius"/>
    </source>
</evidence>
<gene>
    <name evidence="3" type="ORF">NAT50_05255</name>
</gene>
<dbReference type="InterPro" id="IPR032272">
    <property type="entry name" value="DUF4834"/>
</dbReference>
<feature type="region of interest" description="Disordered" evidence="1">
    <location>
        <begin position="49"/>
        <end position="88"/>
    </location>
</feature>
<organism evidence="3 4">
    <name type="scientific">Flavobacterium luminosum</name>
    <dbReference type="NCBI Taxonomy" id="2949086"/>
    <lineage>
        <taxon>Bacteria</taxon>
        <taxon>Pseudomonadati</taxon>
        <taxon>Bacteroidota</taxon>
        <taxon>Flavobacteriia</taxon>
        <taxon>Flavobacteriales</taxon>
        <taxon>Flavobacteriaceae</taxon>
        <taxon>Flavobacterium</taxon>
    </lineage>
</organism>
<evidence type="ECO:0000313" key="4">
    <source>
        <dbReference type="Proteomes" id="UP001317191"/>
    </source>
</evidence>
<protein>
    <submittedName>
        <fullName evidence="3">DUF4834 family protein</fullName>
    </submittedName>
</protein>
<dbReference type="RefSeq" id="WP_250592117.1">
    <property type="nucleotide sequence ID" value="NZ_JAMLJM010000003.1"/>
</dbReference>
<keyword evidence="4" id="KW-1185">Reference proteome</keyword>
<keyword evidence="2" id="KW-1133">Transmembrane helix</keyword>
<reference evidence="3 4" key="1">
    <citation type="submission" date="2022-05" db="EMBL/GenBank/DDBJ databases">
        <title>Flavobacterium sp., isolated from activated sludge.</title>
        <authorList>
            <person name="Ran Q."/>
        </authorList>
    </citation>
    <scope>NUCLEOTIDE SEQUENCE [LARGE SCALE GENOMIC DNA]</scope>
    <source>
        <strain evidence="3 4">HXWNR70</strain>
    </source>
</reference>
<keyword evidence="2" id="KW-0472">Membrane</keyword>
<dbReference type="Proteomes" id="UP001317191">
    <property type="component" value="Unassembled WGS sequence"/>
</dbReference>
<sequence>MQEASLQGFFKTIIYIIGFYYFVKILARIFMPFIMKNMMQKAQQNFNRQYEQRGFNQGTTQDHTTPKKEGNPKSKKQVGEYIDYEEID</sequence>